<dbReference type="Pfam" id="PF00082">
    <property type="entry name" value="Peptidase_S8"/>
    <property type="match status" value="1"/>
</dbReference>
<sequence>IIDALLRGFQEGQDILTLSLGGSDGWTESSSAVVASRIAALGIVVTIAAGNDGESGSWYTDSPGNGIDVISVASVDNTFIPLQNATVGGVPHAPITYFQTFPLNVTKTLPIYALTKNVSIPNDACNPLPPNTPDLSPYVVLIRRGNCTFVQKLGNIAAKGARVSLIYDNGNGFAGIASGNYTTALIQAADGEFLVSQFFAGAKVTLTFPQTGASAQFPNPAGGLVSSFTSYGPSNDFQFKPAVAAPGGGILSTLPTTQGSWGVLSGTSMATPFVAGSAALLFNVKGNTAAVGKGARTVFETTAQRIASSHTDADPLQTVTQQGAGLINVYNALFVTTSLSVGQLVLNDTAHFKSIQTFTVKNTGKTIKKYTLKHVPAGTAVTVTPGTIFAATGPVPLTNASASVTLSTTSFTLLPGLSLPIVAKFTLPKGDASTFPVYSGFIEVSSGPTDNLHVTYLGLGASLKDKQVLDNTDQFFGVRLPTVLNSTGNAQVNPTNYTFKGQDFPTVLYRLAFGTPQLRFDIVDSKIQLAGTINPRDLLSHPSYTFPRPNQGGSFSKVKIVGPLGELDYIPRHDNSLDNGYASISLSANSFANGTRIPNGSYRLLLRALRVTGDATKEEDYDSWLSPIIGFQA</sequence>
<evidence type="ECO:0000256" key="5">
    <source>
        <dbReference type="ARBA" id="ARBA00022825"/>
    </source>
</evidence>
<evidence type="ECO:0008006" key="12">
    <source>
        <dbReference type="Google" id="ProtNLM"/>
    </source>
</evidence>
<evidence type="ECO:0000256" key="3">
    <source>
        <dbReference type="ARBA" id="ARBA00022729"/>
    </source>
</evidence>
<dbReference type="OrthoDB" id="206201at2759"/>
<evidence type="ECO:0000313" key="11">
    <source>
        <dbReference type="Proteomes" id="UP000775547"/>
    </source>
</evidence>
<reference evidence="10" key="2">
    <citation type="submission" date="2021-10" db="EMBL/GenBank/DDBJ databases">
        <title>Phylogenomics reveals ancestral predisposition of the termite-cultivated fungus Termitomyces towards a domesticated lifestyle.</title>
        <authorList>
            <person name="Auxier B."/>
            <person name="Grum-Grzhimaylo A."/>
            <person name="Cardenas M.E."/>
            <person name="Lodge J.D."/>
            <person name="Laessoe T."/>
            <person name="Pedersen O."/>
            <person name="Smith M.E."/>
            <person name="Kuyper T.W."/>
            <person name="Franco-Molano E.A."/>
            <person name="Baroni T.J."/>
            <person name="Aanen D.K."/>
        </authorList>
    </citation>
    <scope>NUCLEOTIDE SEQUENCE</scope>
    <source>
        <strain evidence="10">AP01</strain>
        <tissue evidence="10">Mycelium</tissue>
    </source>
</reference>
<dbReference type="InterPro" id="IPR010435">
    <property type="entry name" value="C5a/SBT2-like_Fn3"/>
</dbReference>
<dbReference type="EMBL" id="JABCKV010000112">
    <property type="protein sequence ID" value="KAG5643454.1"/>
    <property type="molecule type" value="Genomic_DNA"/>
</dbReference>
<dbReference type="InterPro" id="IPR000209">
    <property type="entry name" value="Peptidase_S8/S53_dom"/>
</dbReference>
<proteinExistence type="inferred from homology"/>
<evidence type="ECO:0000313" key="10">
    <source>
        <dbReference type="EMBL" id="KAG5643454.1"/>
    </source>
</evidence>
<organism evidence="10 11">
    <name type="scientific">Asterophora parasitica</name>
    <dbReference type="NCBI Taxonomy" id="117018"/>
    <lineage>
        <taxon>Eukaryota</taxon>
        <taxon>Fungi</taxon>
        <taxon>Dikarya</taxon>
        <taxon>Basidiomycota</taxon>
        <taxon>Agaricomycotina</taxon>
        <taxon>Agaricomycetes</taxon>
        <taxon>Agaricomycetidae</taxon>
        <taxon>Agaricales</taxon>
        <taxon>Tricholomatineae</taxon>
        <taxon>Lyophyllaceae</taxon>
        <taxon>Asterophora</taxon>
    </lineage>
</organism>
<dbReference type="PANTHER" id="PTHR43399:SF4">
    <property type="entry name" value="CELL WALL-ASSOCIATED PROTEASE"/>
    <property type="match status" value="1"/>
</dbReference>
<feature type="domain" description="PA" evidence="8">
    <location>
        <begin position="118"/>
        <end position="180"/>
    </location>
</feature>
<keyword evidence="2" id="KW-0645">Protease</keyword>
<dbReference type="InterPro" id="IPR003137">
    <property type="entry name" value="PA_domain"/>
</dbReference>
<comment type="caution">
    <text evidence="6">Lacks conserved residue(s) required for the propagation of feature annotation.</text>
</comment>
<protein>
    <recommendedName>
        <fullName evidence="12">Subtilisin-like protease</fullName>
    </recommendedName>
</protein>
<dbReference type="CDD" id="cd02124">
    <property type="entry name" value="PA_PoS1_like"/>
    <property type="match status" value="1"/>
</dbReference>
<reference evidence="10" key="1">
    <citation type="submission" date="2020-07" db="EMBL/GenBank/DDBJ databases">
        <authorList>
            <person name="Nieuwenhuis M."/>
            <person name="Van De Peppel L.J.J."/>
        </authorList>
    </citation>
    <scope>NUCLEOTIDE SEQUENCE</scope>
    <source>
        <strain evidence="10">AP01</strain>
        <tissue evidence="10">Mycelium</tissue>
    </source>
</reference>
<dbReference type="AlphaFoldDB" id="A0A9P7KBV3"/>
<dbReference type="InterPro" id="IPR036852">
    <property type="entry name" value="Peptidase_S8/S53_dom_sf"/>
</dbReference>
<dbReference type="Gene3D" id="3.50.30.30">
    <property type="match status" value="1"/>
</dbReference>
<evidence type="ECO:0000256" key="6">
    <source>
        <dbReference type="PROSITE-ProRule" id="PRU01240"/>
    </source>
</evidence>
<keyword evidence="3" id="KW-0732">Signal</keyword>
<dbReference type="GO" id="GO:0006508">
    <property type="term" value="P:proteolysis"/>
    <property type="evidence" value="ECO:0007669"/>
    <property type="project" value="UniProtKB-KW"/>
</dbReference>
<keyword evidence="11" id="KW-1185">Reference proteome</keyword>
<dbReference type="PROSITE" id="PS00138">
    <property type="entry name" value="SUBTILASE_SER"/>
    <property type="match status" value="1"/>
</dbReference>
<feature type="domain" description="Peptidase S8/S53" evidence="7">
    <location>
        <begin position="10"/>
        <end position="323"/>
    </location>
</feature>
<dbReference type="PROSITE" id="PS51892">
    <property type="entry name" value="SUBTILASE"/>
    <property type="match status" value="1"/>
</dbReference>
<keyword evidence="4" id="KW-0378">Hydrolase</keyword>
<evidence type="ECO:0000259" key="7">
    <source>
        <dbReference type="Pfam" id="PF00082"/>
    </source>
</evidence>
<name>A0A9P7KBV3_9AGAR</name>
<evidence type="ECO:0000256" key="2">
    <source>
        <dbReference type="ARBA" id="ARBA00022670"/>
    </source>
</evidence>
<dbReference type="InterPro" id="IPR023828">
    <property type="entry name" value="Peptidase_S8_Ser-AS"/>
</dbReference>
<dbReference type="Pfam" id="PF06280">
    <property type="entry name" value="fn3_5"/>
    <property type="match status" value="1"/>
</dbReference>
<dbReference type="InterPro" id="IPR051048">
    <property type="entry name" value="Peptidase_S8/S53_subtilisin"/>
</dbReference>
<dbReference type="Proteomes" id="UP000775547">
    <property type="component" value="Unassembled WGS sequence"/>
</dbReference>
<dbReference type="SUPFAM" id="SSF52743">
    <property type="entry name" value="Subtilisin-like"/>
    <property type="match status" value="1"/>
</dbReference>
<comment type="similarity">
    <text evidence="1 6">Belongs to the peptidase S8 family.</text>
</comment>
<evidence type="ECO:0000256" key="1">
    <source>
        <dbReference type="ARBA" id="ARBA00011073"/>
    </source>
</evidence>
<feature type="non-terminal residue" evidence="10">
    <location>
        <position position="633"/>
    </location>
</feature>
<dbReference type="GO" id="GO:0004252">
    <property type="term" value="F:serine-type endopeptidase activity"/>
    <property type="evidence" value="ECO:0007669"/>
    <property type="project" value="InterPro"/>
</dbReference>
<gene>
    <name evidence="10" type="ORF">DXG03_000927</name>
</gene>
<accession>A0A9P7KBV3</accession>
<dbReference type="GO" id="GO:0016020">
    <property type="term" value="C:membrane"/>
    <property type="evidence" value="ECO:0007669"/>
    <property type="project" value="InterPro"/>
</dbReference>
<dbReference type="Pfam" id="PF02225">
    <property type="entry name" value="PA"/>
    <property type="match status" value="1"/>
</dbReference>
<dbReference type="Gene3D" id="3.40.50.200">
    <property type="entry name" value="Peptidase S8/S53 domain"/>
    <property type="match status" value="1"/>
</dbReference>
<feature type="domain" description="C5a peptidase/Subtilisin-like protease SBT2-like Fn3-like" evidence="9">
    <location>
        <begin position="346"/>
        <end position="456"/>
    </location>
</feature>
<keyword evidence="5" id="KW-0720">Serine protease</keyword>
<evidence type="ECO:0000256" key="4">
    <source>
        <dbReference type="ARBA" id="ARBA00022801"/>
    </source>
</evidence>
<evidence type="ECO:0000259" key="8">
    <source>
        <dbReference type="Pfam" id="PF02225"/>
    </source>
</evidence>
<dbReference type="PANTHER" id="PTHR43399">
    <property type="entry name" value="SUBTILISIN-RELATED"/>
    <property type="match status" value="1"/>
</dbReference>
<evidence type="ECO:0000259" key="9">
    <source>
        <dbReference type="Pfam" id="PF06280"/>
    </source>
</evidence>
<comment type="caution">
    <text evidence="10">The sequence shown here is derived from an EMBL/GenBank/DDBJ whole genome shotgun (WGS) entry which is preliminary data.</text>
</comment>